<dbReference type="InterPro" id="IPR036152">
    <property type="entry name" value="Asp/glu_Ase-like_sf"/>
</dbReference>
<keyword evidence="5" id="KW-1185">Reference proteome</keyword>
<feature type="binding site" evidence="2">
    <location>
        <begin position="80"/>
        <end position="81"/>
    </location>
    <ligand>
        <name>substrate</name>
    </ligand>
</feature>
<dbReference type="SUPFAM" id="SSF53774">
    <property type="entry name" value="Glutaminase/Asparaginase"/>
    <property type="match status" value="1"/>
</dbReference>
<dbReference type="AlphaFoldDB" id="A0A6F8PNS6"/>
<evidence type="ECO:0000256" key="1">
    <source>
        <dbReference type="PIRSR" id="PIRSR001220-1"/>
    </source>
</evidence>
<evidence type="ECO:0000313" key="5">
    <source>
        <dbReference type="Proteomes" id="UP000501466"/>
    </source>
</evidence>
<dbReference type="GO" id="GO:0004067">
    <property type="term" value="F:asparaginase activity"/>
    <property type="evidence" value="ECO:0007669"/>
    <property type="project" value="UniProtKB-UniRule"/>
</dbReference>
<reference evidence="5" key="1">
    <citation type="submission" date="2019-11" db="EMBL/GenBank/DDBJ databases">
        <title>Isolation and characterization of two novel species in the genus Thiomicrorhabdus.</title>
        <authorList>
            <person name="Mochizuki J."/>
            <person name="Kojima H."/>
            <person name="Fukui M."/>
        </authorList>
    </citation>
    <scope>NUCLEOTIDE SEQUENCE [LARGE SCALE GENOMIC DNA]</scope>
    <source>
        <strain evidence="5">AkT22</strain>
    </source>
</reference>
<organism evidence="4 5">
    <name type="scientific">Thiosulfativibrio zosterae</name>
    <dbReference type="NCBI Taxonomy" id="2675053"/>
    <lineage>
        <taxon>Bacteria</taxon>
        <taxon>Pseudomonadati</taxon>
        <taxon>Pseudomonadota</taxon>
        <taxon>Gammaproteobacteria</taxon>
        <taxon>Thiotrichales</taxon>
        <taxon>Piscirickettsiaceae</taxon>
        <taxon>Thiosulfativibrio</taxon>
    </lineage>
</organism>
<dbReference type="PANTHER" id="PTHR11707">
    <property type="entry name" value="L-ASPARAGINASE"/>
    <property type="match status" value="1"/>
</dbReference>
<name>A0A6F8PNS6_9GAMM</name>
<dbReference type="InterPro" id="IPR006034">
    <property type="entry name" value="Asparaginase/glutaminase-like"/>
</dbReference>
<dbReference type="PIRSF" id="PIRSF500176">
    <property type="entry name" value="L_ASNase"/>
    <property type="match status" value="1"/>
</dbReference>
<dbReference type="PRINTS" id="PR00139">
    <property type="entry name" value="ASNGLNASE"/>
</dbReference>
<dbReference type="EMBL" id="AP021888">
    <property type="protein sequence ID" value="BBP43687.1"/>
    <property type="molecule type" value="Genomic_DNA"/>
</dbReference>
<dbReference type="Proteomes" id="UP000501466">
    <property type="component" value="Chromosome"/>
</dbReference>
<evidence type="ECO:0000256" key="2">
    <source>
        <dbReference type="PIRSR" id="PIRSR001220-2"/>
    </source>
</evidence>
<protein>
    <submittedName>
        <fullName evidence="4">Asparaginase</fullName>
    </submittedName>
</protein>
<dbReference type="RefSeq" id="WP_173291468.1">
    <property type="nucleotide sequence ID" value="NZ_AP021888.1"/>
</dbReference>
<dbReference type="InterPro" id="IPR037152">
    <property type="entry name" value="L-asparaginase_N_sf"/>
</dbReference>
<dbReference type="Pfam" id="PF00710">
    <property type="entry name" value="Asparaginase"/>
    <property type="match status" value="1"/>
</dbReference>
<dbReference type="Gene3D" id="3.40.50.1170">
    <property type="entry name" value="L-asparaginase, N-terminal domain"/>
    <property type="match status" value="1"/>
</dbReference>
<dbReference type="PROSITE" id="PS51732">
    <property type="entry name" value="ASN_GLN_ASE_3"/>
    <property type="match status" value="1"/>
</dbReference>
<evidence type="ECO:0000259" key="3">
    <source>
        <dbReference type="Pfam" id="PF00710"/>
    </source>
</evidence>
<dbReference type="PANTHER" id="PTHR11707:SF28">
    <property type="entry name" value="60 KDA LYSOPHOSPHOLIPASE"/>
    <property type="match status" value="1"/>
</dbReference>
<accession>A0A6F8PNS6</accession>
<feature type="binding site" evidence="2">
    <location>
        <position position="51"/>
    </location>
    <ligand>
        <name>substrate</name>
    </ligand>
</feature>
<dbReference type="InterPro" id="IPR027474">
    <property type="entry name" value="L-asparaginase_N"/>
</dbReference>
<sequence>MQIFITGGTLDKDYHPIQGQLTFEKTQLPEMLAQANLTQPTALSVLMLKDSLEMTDADRKIITESCLNCSDNQILITHGTDTMPITAATLLKHHTQMPEKTIVLTGAMRPFALGNSDATFNLGSAIMALNLTRPGVYIAMNGQLFEAGKVTKNTQKGLFEVTSPSNNLTT</sequence>
<dbReference type="KEGG" id="tzo:THMIRHAT_14330"/>
<evidence type="ECO:0000313" key="4">
    <source>
        <dbReference type="EMBL" id="BBP43687.1"/>
    </source>
</evidence>
<feature type="active site" description="O-isoaspartyl threonine intermediate" evidence="1">
    <location>
        <position position="9"/>
    </location>
</feature>
<feature type="domain" description="L-asparaginase N-terminal" evidence="3">
    <location>
        <begin position="3"/>
        <end position="164"/>
    </location>
</feature>
<dbReference type="PIRSF" id="PIRSF001220">
    <property type="entry name" value="L-ASNase_gatD"/>
    <property type="match status" value="1"/>
</dbReference>
<gene>
    <name evidence="4" type="ORF">THMIRHAT_14330</name>
</gene>
<proteinExistence type="predicted"/>